<feature type="non-terminal residue" evidence="2">
    <location>
        <position position="345"/>
    </location>
</feature>
<name>A0A3N4LP66_9PEZI</name>
<dbReference type="OrthoDB" id="2735536at2759"/>
<evidence type="ECO:0000256" key="1">
    <source>
        <dbReference type="SAM" id="MobiDB-lite"/>
    </source>
</evidence>
<dbReference type="PANTHER" id="PTHR28058">
    <property type="entry name" value="37S RIBOSOMAL PROTEIN MRP51, MITOCHONDRIAL"/>
    <property type="match status" value="1"/>
</dbReference>
<dbReference type="Pfam" id="PF11709">
    <property type="entry name" value="Mit_ribos_Mrp51"/>
    <property type="match status" value="1"/>
</dbReference>
<reference evidence="2 3" key="1">
    <citation type="journal article" date="2018" name="Nat. Ecol. Evol.">
        <title>Pezizomycetes genomes reveal the molecular basis of ectomycorrhizal truffle lifestyle.</title>
        <authorList>
            <person name="Murat C."/>
            <person name="Payen T."/>
            <person name="Noel B."/>
            <person name="Kuo A."/>
            <person name="Morin E."/>
            <person name="Chen J."/>
            <person name="Kohler A."/>
            <person name="Krizsan K."/>
            <person name="Balestrini R."/>
            <person name="Da Silva C."/>
            <person name="Montanini B."/>
            <person name="Hainaut M."/>
            <person name="Levati E."/>
            <person name="Barry K.W."/>
            <person name="Belfiori B."/>
            <person name="Cichocki N."/>
            <person name="Clum A."/>
            <person name="Dockter R.B."/>
            <person name="Fauchery L."/>
            <person name="Guy J."/>
            <person name="Iotti M."/>
            <person name="Le Tacon F."/>
            <person name="Lindquist E.A."/>
            <person name="Lipzen A."/>
            <person name="Malagnac F."/>
            <person name="Mello A."/>
            <person name="Molinier V."/>
            <person name="Miyauchi S."/>
            <person name="Poulain J."/>
            <person name="Riccioni C."/>
            <person name="Rubini A."/>
            <person name="Sitrit Y."/>
            <person name="Splivallo R."/>
            <person name="Traeger S."/>
            <person name="Wang M."/>
            <person name="Zifcakova L."/>
            <person name="Wipf D."/>
            <person name="Zambonelli A."/>
            <person name="Paolocci F."/>
            <person name="Nowrousian M."/>
            <person name="Ottonello S."/>
            <person name="Baldrian P."/>
            <person name="Spatafora J.W."/>
            <person name="Henrissat B."/>
            <person name="Nagy L.G."/>
            <person name="Aury J.M."/>
            <person name="Wincker P."/>
            <person name="Grigoriev I.V."/>
            <person name="Bonfante P."/>
            <person name="Martin F.M."/>
        </authorList>
    </citation>
    <scope>NUCLEOTIDE SEQUENCE [LARGE SCALE GENOMIC DNA]</scope>
    <source>
        <strain evidence="2 3">ATCC MYA-4762</strain>
    </source>
</reference>
<dbReference type="STRING" id="1051890.A0A3N4LP66"/>
<dbReference type="InterPro" id="IPR016712">
    <property type="entry name" value="Rbsml_bS1m-like"/>
</dbReference>
<feature type="compositionally biased region" description="Polar residues" evidence="1">
    <location>
        <begin position="40"/>
        <end position="62"/>
    </location>
</feature>
<protein>
    <submittedName>
        <fullName evidence="2">Uncharacterized protein</fullName>
    </submittedName>
</protein>
<dbReference type="AlphaFoldDB" id="A0A3N4LP66"/>
<dbReference type="InParanoid" id="A0A3N4LP66"/>
<dbReference type="Proteomes" id="UP000267821">
    <property type="component" value="Unassembled WGS sequence"/>
</dbReference>
<evidence type="ECO:0000313" key="3">
    <source>
        <dbReference type="Proteomes" id="UP000267821"/>
    </source>
</evidence>
<sequence length="345" mass="38480">MAYLETALAGPIKAVSPGALLLRKSRLMAIPPPLTSTHNNIWSPSSASSTHPTVQAITTPASSHHRGDWGLKRNLPLKVSQKYLKYHSLDTLEHRTTFESAHGDVMVLKRWQEMDIPLTKSQLTLAVRASVFDEIDETKWRYKGPFMQSMNPKELAVYINSKVKPRKQEFLEYVKRYQYISSHNSVSSIPNRLPTKEELNDIKVDILTLRADPLILEKLVISFLDLPTFSAPPETHPSAGLHYIRTASHWANHPYTGPQRQSPTFPGRQLHGRASNVFAGVGGFVAKVVEVNVASFSGREPANIRANREVVRWYKPLWATVDPEGAVLLEVQSSVPPAPGYIGPG</sequence>
<proteinExistence type="predicted"/>
<feature type="region of interest" description="Disordered" evidence="1">
    <location>
        <begin position="40"/>
        <end position="65"/>
    </location>
</feature>
<dbReference type="FunCoup" id="A0A3N4LP66">
    <property type="interactions" value="104"/>
</dbReference>
<dbReference type="PANTHER" id="PTHR28058:SF1">
    <property type="entry name" value="SMALL RIBOSOMAL SUBUNIT PROTEIN BS1M"/>
    <property type="match status" value="1"/>
</dbReference>
<organism evidence="2 3">
    <name type="scientific">Terfezia boudieri ATCC MYA-4762</name>
    <dbReference type="NCBI Taxonomy" id="1051890"/>
    <lineage>
        <taxon>Eukaryota</taxon>
        <taxon>Fungi</taxon>
        <taxon>Dikarya</taxon>
        <taxon>Ascomycota</taxon>
        <taxon>Pezizomycotina</taxon>
        <taxon>Pezizomycetes</taxon>
        <taxon>Pezizales</taxon>
        <taxon>Pezizaceae</taxon>
        <taxon>Terfezia</taxon>
    </lineage>
</organism>
<dbReference type="GO" id="GO:0005763">
    <property type="term" value="C:mitochondrial small ribosomal subunit"/>
    <property type="evidence" value="ECO:0007669"/>
    <property type="project" value="TreeGrafter"/>
</dbReference>
<dbReference type="GO" id="GO:0003735">
    <property type="term" value="F:structural constituent of ribosome"/>
    <property type="evidence" value="ECO:0007669"/>
    <property type="project" value="TreeGrafter"/>
</dbReference>
<dbReference type="GO" id="GO:0070124">
    <property type="term" value="P:mitochondrial translational initiation"/>
    <property type="evidence" value="ECO:0007669"/>
    <property type="project" value="TreeGrafter"/>
</dbReference>
<keyword evidence="3" id="KW-1185">Reference proteome</keyword>
<accession>A0A3N4LP66</accession>
<dbReference type="EMBL" id="ML121541">
    <property type="protein sequence ID" value="RPB24606.1"/>
    <property type="molecule type" value="Genomic_DNA"/>
</dbReference>
<gene>
    <name evidence="2" type="ORF">L211DRAFT_784889</name>
</gene>
<evidence type="ECO:0000313" key="2">
    <source>
        <dbReference type="EMBL" id="RPB24606.1"/>
    </source>
</evidence>